<gene>
    <name evidence="7" type="ORF">LRN_0528</name>
</gene>
<evidence type="ECO:0000256" key="2">
    <source>
        <dbReference type="ARBA" id="ARBA00022741"/>
    </source>
</evidence>
<dbReference type="GO" id="GO:0003746">
    <property type="term" value="F:translation elongation factor activity"/>
    <property type="evidence" value="ECO:0007669"/>
    <property type="project" value="UniProtKB-KW"/>
</dbReference>
<protein>
    <submittedName>
        <fullName evidence="7">Translation elongation factor</fullName>
    </submittedName>
</protein>
<dbReference type="InterPro" id="IPR009000">
    <property type="entry name" value="Transl_B-barrel_sf"/>
</dbReference>
<dbReference type="PANTHER" id="PTHR43261:SF1">
    <property type="entry name" value="RIBOSOME-RELEASING FACTOR 2, MITOCHONDRIAL"/>
    <property type="match status" value="1"/>
</dbReference>
<dbReference type="InterPro" id="IPR000795">
    <property type="entry name" value="T_Tr_GTP-bd_dom"/>
</dbReference>
<dbReference type="GO" id="GO:0032790">
    <property type="term" value="P:ribosome disassembly"/>
    <property type="evidence" value="ECO:0007669"/>
    <property type="project" value="TreeGrafter"/>
</dbReference>
<dbReference type="SMART" id="SM00889">
    <property type="entry name" value="EFG_IV"/>
    <property type="match status" value="1"/>
</dbReference>
<dbReference type="PROSITE" id="PS51722">
    <property type="entry name" value="G_TR_2"/>
    <property type="match status" value="1"/>
</dbReference>
<dbReference type="InterPro" id="IPR005517">
    <property type="entry name" value="Transl_elong_EFG/EF2_IV"/>
</dbReference>
<dbReference type="InterPro" id="IPR020568">
    <property type="entry name" value="Ribosomal_Su5_D2-typ_SF"/>
</dbReference>
<dbReference type="Gene3D" id="3.30.70.240">
    <property type="match status" value="1"/>
</dbReference>
<dbReference type="GO" id="GO:0046677">
    <property type="term" value="P:response to antibiotic"/>
    <property type="evidence" value="ECO:0007669"/>
    <property type="project" value="UniProtKB-KW"/>
</dbReference>
<dbReference type="Gene3D" id="2.40.30.10">
    <property type="entry name" value="Translation factors"/>
    <property type="match status" value="1"/>
</dbReference>
<evidence type="ECO:0000256" key="4">
    <source>
        <dbReference type="ARBA" id="ARBA00023134"/>
    </source>
</evidence>
<dbReference type="InterPro" id="IPR035650">
    <property type="entry name" value="Tet_C"/>
</dbReference>
<dbReference type="Gene3D" id="3.40.50.300">
    <property type="entry name" value="P-loop containing nucleotide triphosphate hydrolases"/>
    <property type="match status" value="1"/>
</dbReference>
<dbReference type="Pfam" id="PF00679">
    <property type="entry name" value="EFG_C"/>
    <property type="match status" value="1"/>
</dbReference>
<dbReference type="AlphaFoldDB" id="A0A837DWG9"/>
<dbReference type="InterPro" id="IPR014721">
    <property type="entry name" value="Ribsml_uS5_D2-typ_fold_subgr"/>
</dbReference>
<keyword evidence="4" id="KW-0342">GTP-binding</keyword>
<dbReference type="SMART" id="SM00838">
    <property type="entry name" value="EFG_C"/>
    <property type="match status" value="1"/>
</dbReference>
<dbReference type="PRINTS" id="PR00315">
    <property type="entry name" value="ELONGATNFCT"/>
</dbReference>
<dbReference type="InterPro" id="IPR053905">
    <property type="entry name" value="EF-G-like_DII"/>
</dbReference>
<evidence type="ECO:0000256" key="1">
    <source>
        <dbReference type="ARBA" id="ARBA00003987"/>
    </source>
</evidence>
<dbReference type="EMBL" id="AWYA01000015">
    <property type="protein sequence ID" value="KIC05572.1"/>
    <property type="molecule type" value="Genomic_DNA"/>
</dbReference>
<dbReference type="SUPFAM" id="SSF52540">
    <property type="entry name" value="P-loop containing nucleoside triphosphate hydrolases"/>
    <property type="match status" value="1"/>
</dbReference>
<dbReference type="InterPro" id="IPR000640">
    <property type="entry name" value="EFG_V-like"/>
</dbReference>
<reference evidence="7 8" key="1">
    <citation type="journal article" date="2015" name="BMC Microbiol.">
        <title>Lactobacillus ruminis strains cluster according to their mammalian gut source.</title>
        <authorList>
            <person name="O' Donnell M.M."/>
            <person name="Harris H.M."/>
            <person name="Lynch D.B."/>
            <person name="Ross R.P."/>
            <person name="O'Toole P.W."/>
        </authorList>
    </citation>
    <scope>NUCLEOTIDE SEQUENCE [LARGE SCALE GENOMIC DNA]</scope>
    <source>
        <strain evidence="7 8">DPC 6832</strain>
    </source>
</reference>
<dbReference type="SUPFAM" id="SSF54980">
    <property type="entry name" value="EF-G C-terminal domain-like"/>
    <property type="match status" value="2"/>
</dbReference>
<dbReference type="GO" id="GO:0005525">
    <property type="term" value="F:GTP binding"/>
    <property type="evidence" value="ECO:0007669"/>
    <property type="project" value="UniProtKB-KW"/>
</dbReference>
<evidence type="ECO:0000313" key="7">
    <source>
        <dbReference type="EMBL" id="KIC05572.1"/>
    </source>
</evidence>
<dbReference type="InterPro" id="IPR027417">
    <property type="entry name" value="P-loop_NTPase"/>
</dbReference>
<comment type="caution">
    <text evidence="7">The sequence shown here is derived from an EMBL/GenBank/DDBJ whole genome shotgun (WGS) entry which is preliminary data.</text>
</comment>
<dbReference type="GO" id="GO:0003924">
    <property type="term" value="F:GTPase activity"/>
    <property type="evidence" value="ECO:0007669"/>
    <property type="project" value="InterPro"/>
</dbReference>
<comment type="function">
    <text evidence="1">Abolishes the inhibitory effect of tetracyclin on protein synthesis by a non-covalent modification of the ribosomes.</text>
</comment>
<dbReference type="SUPFAM" id="SSF50447">
    <property type="entry name" value="Translation proteins"/>
    <property type="match status" value="1"/>
</dbReference>
<dbReference type="SUPFAM" id="SSF54211">
    <property type="entry name" value="Ribosomal protein S5 domain 2-like"/>
    <property type="match status" value="1"/>
</dbReference>
<dbReference type="CDD" id="cd03711">
    <property type="entry name" value="Tet_C"/>
    <property type="match status" value="1"/>
</dbReference>
<dbReference type="InterPro" id="IPR005225">
    <property type="entry name" value="Small_GTP-bd"/>
</dbReference>
<dbReference type="Pfam" id="PF00009">
    <property type="entry name" value="GTP_EFTU"/>
    <property type="match status" value="1"/>
</dbReference>
<accession>A0A837DWG9</accession>
<dbReference type="Proteomes" id="UP000031011">
    <property type="component" value="Unassembled WGS sequence"/>
</dbReference>
<evidence type="ECO:0000256" key="5">
    <source>
        <dbReference type="ARBA" id="ARBA00023251"/>
    </source>
</evidence>
<name>A0A837DWG9_9LACO</name>
<keyword evidence="2" id="KW-0547">Nucleotide-binding</keyword>
<feature type="domain" description="Tr-type G" evidence="6">
    <location>
        <begin position="190"/>
        <end position="411"/>
    </location>
</feature>
<dbReference type="Pfam" id="PF03764">
    <property type="entry name" value="EFG_IV"/>
    <property type="match status" value="1"/>
</dbReference>
<dbReference type="Gene3D" id="3.30.70.870">
    <property type="entry name" value="Elongation Factor G (Translational Gtpase), domain 3"/>
    <property type="match status" value="1"/>
</dbReference>
<keyword evidence="5" id="KW-0046">Antibiotic resistance</keyword>
<proteinExistence type="predicted"/>
<dbReference type="InterPro" id="IPR035647">
    <property type="entry name" value="EFG_III/V"/>
</dbReference>
<sequence>MDRHVELTPFFAQLRQDGMSGRCQRDVWPDHRMVADIDVRIVNRSQVEVGVNVIAKVDVTSAEVCMKRRFDVAPFADLGKHFLQKLPSFCHFGRPRPVKIIKLVQTFHLEFCQFPVVWQIQFTIVHFFKNFVHLFHLVINTAYIITVIGTNWQLQSLVFSQNSVLNELLCYNTFRQYERSDGTLFPQTTVKHIVTGIIAPVDSGKTTLTEALLYKAGELKKLGRVDNGDAFLDFEELERKRGITIFSHQANLTWKNLQLTLLDTPGHVDFVSQTEQVLRVLDCAIMVVSARDLITSHARTLWNLLDFYHVPTFVFVNKLDLSELSKADIVQRLKQLDQGIVAFDGTETEELAELDDALLEKYLENDSIDRTDVLALIKQRKAFPCFFGSALKLEGIDALLQGLDDFAPELESRNEFSARVFKISHTEKNERLTWLRVFGGSLHPKDMILDDQKANELRVYDAKRYGAAKEIVAGQICAIPNLKETFVGQGLGFLENDAASCMTPVLSYALNPNGCDLHACLVALKELEDEDEHLHVVWSKQLNELRVQLMGPIQLEVLQQILKDRYELDVSFEQGRTLYKETITQTIEGVGHFEPLRHYAEAHLIMEPGKLGSGLVFSSDCSLEELDKNWQNQILSCLKSKEHLGVLIGAPLTDVKITLATGRASIKHTVGGDFRQASGRAVRQGLMMLKKRHGLKLLEPWYRFVLKVPEEKLGRAMNDIQQMSGTFSLDQATGTLSGLAPVSEMQSYAETVRTYTHGKGLLELSVDGYRQCHNEQEVVSNSSYDPLSDLENTPQSVFCAHGAGYTVDWSDVPKMAHVPYRSS</sequence>
<keyword evidence="3" id="KW-0648">Protein biosynthesis</keyword>
<dbReference type="Gene3D" id="3.30.230.10">
    <property type="match status" value="1"/>
</dbReference>
<evidence type="ECO:0000313" key="8">
    <source>
        <dbReference type="Proteomes" id="UP000031011"/>
    </source>
</evidence>
<organism evidence="7 8">
    <name type="scientific">Ligilactobacillus ruminis DPC 6832</name>
    <dbReference type="NCBI Taxonomy" id="1402208"/>
    <lineage>
        <taxon>Bacteria</taxon>
        <taxon>Bacillati</taxon>
        <taxon>Bacillota</taxon>
        <taxon>Bacilli</taxon>
        <taxon>Lactobacillales</taxon>
        <taxon>Lactobacillaceae</taxon>
        <taxon>Ligilactobacillus</taxon>
    </lineage>
</organism>
<dbReference type="NCBIfam" id="TIGR00231">
    <property type="entry name" value="small_GTP"/>
    <property type="match status" value="1"/>
</dbReference>
<dbReference type="Pfam" id="PF22042">
    <property type="entry name" value="EF-G_D2"/>
    <property type="match status" value="1"/>
</dbReference>
<keyword evidence="7" id="KW-0251">Elongation factor</keyword>
<evidence type="ECO:0000259" key="6">
    <source>
        <dbReference type="PROSITE" id="PS51722"/>
    </source>
</evidence>
<dbReference type="PANTHER" id="PTHR43261">
    <property type="entry name" value="TRANSLATION ELONGATION FACTOR G-RELATED"/>
    <property type="match status" value="1"/>
</dbReference>
<evidence type="ECO:0000256" key="3">
    <source>
        <dbReference type="ARBA" id="ARBA00022917"/>
    </source>
</evidence>